<comment type="caution">
    <text evidence="1">The sequence shown here is derived from an EMBL/GenBank/DDBJ whole genome shotgun (WGS) entry which is preliminary data.</text>
</comment>
<accession>A0A0F9NUN8</accession>
<proteinExistence type="predicted"/>
<protein>
    <submittedName>
        <fullName evidence="1">Uncharacterized protein</fullName>
    </submittedName>
</protein>
<reference evidence="1" key="1">
    <citation type="journal article" date="2015" name="Nature">
        <title>Complex archaea that bridge the gap between prokaryotes and eukaryotes.</title>
        <authorList>
            <person name="Spang A."/>
            <person name="Saw J.H."/>
            <person name="Jorgensen S.L."/>
            <person name="Zaremba-Niedzwiedzka K."/>
            <person name="Martijn J."/>
            <person name="Lind A.E."/>
            <person name="van Eijk R."/>
            <person name="Schleper C."/>
            <person name="Guy L."/>
            <person name="Ettema T.J."/>
        </authorList>
    </citation>
    <scope>NUCLEOTIDE SEQUENCE</scope>
</reference>
<dbReference type="AlphaFoldDB" id="A0A0F9NUN8"/>
<sequence length="77" mass="8673">MNLHEIDAPKHHSTHANKIGHLIKLAIEKSTHGRYIVATSQAGEVLVLPHFNASTRNDLTWVYDTEFGYVFSTKRSA</sequence>
<name>A0A0F9NUN8_9ZZZZ</name>
<dbReference type="EMBL" id="LAZR01002993">
    <property type="protein sequence ID" value="KKN23215.1"/>
    <property type="molecule type" value="Genomic_DNA"/>
</dbReference>
<organism evidence="1">
    <name type="scientific">marine sediment metagenome</name>
    <dbReference type="NCBI Taxonomy" id="412755"/>
    <lineage>
        <taxon>unclassified sequences</taxon>
        <taxon>metagenomes</taxon>
        <taxon>ecological metagenomes</taxon>
    </lineage>
</organism>
<gene>
    <name evidence="1" type="ORF">LCGC14_0907160</name>
</gene>
<evidence type="ECO:0000313" key="1">
    <source>
        <dbReference type="EMBL" id="KKN23215.1"/>
    </source>
</evidence>